<dbReference type="RefSeq" id="WP_068215699.1">
    <property type="nucleotide sequence ID" value="NZ_CP139724.1"/>
</dbReference>
<proteinExistence type="inferred from homology"/>
<accession>A0A150XFB0</accession>
<evidence type="ECO:0000256" key="9">
    <source>
        <dbReference type="SAM" id="SignalP"/>
    </source>
</evidence>
<evidence type="ECO:0000256" key="5">
    <source>
        <dbReference type="ARBA" id="ARBA00022692"/>
    </source>
</evidence>
<feature type="signal peptide" evidence="9">
    <location>
        <begin position="1"/>
        <end position="19"/>
    </location>
</feature>
<comment type="similarity">
    <text evidence="2">Belongs to the outer membrane factor (OMF) (TC 1.B.17) family.</text>
</comment>
<evidence type="ECO:0000256" key="7">
    <source>
        <dbReference type="ARBA" id="ARBA00023237"/>
    </source>
</evidence>
<feature type="coiled-coil region" evidence="8">
    <location>
        <begin position="334"/>
        <end position="415"/>
    </location>
</feature>
<dbReference type="GO" id="GO:1990281">
    <property type="term" value="C:efflux pump complex"/>
    <property type="evidence" value="ECO:0007669"/>
    <property type="project" value="TreeGrafter"/>
</dbReference>
<feature type="chain" id="PRO_5007574588" description="Transporter" evidence="9">
    <location>
        <begin position="20"/>
        <end position="434"/>
    </location>
</feature>
<keyword evidence="11" id="KW-1185">Reference proteome</keyword>
<evidence type="ECO:0000256" key="8">
    <source>
        <dbReference type="SAM" id="Coils"/>
    </source>
</evidence>
<protein>
    <recommendedName>
        <fullName evidence="12">Transporter</fullName>
    </recommendedName>
</protein>
<keyword evidence="3" id="KW-0813">Transport</keyword>
<comment type="subcellular location">
    <subcellularLocation>
        <location evidence="1">Cell outer membrane</location>
    </subcellularLocation>
</comment>
<evidence type="ECO:0000256" key="4">
    <source>
        <dbReference type="ARBA" id="ARBA00022452"/>
    </source>
</evidence>
<dbReference type="PANTHER" id="PTHR30026">
    <property type="entry name" value="OUTER MEMBRANE PROTEIN TOLC"/>
    <property type="match status" value="1"/>
</dbReference>
<sequence>MKRIVSSLFFILLSGGVMAQQSLTLQEAVATGLEKNLNIQIVSKTVDQTTNDYDKSIGEFLPNVSVTASKSFSNTNVTQQFVNDDAPREINGAKSNTLDVSPTLRWTIFDGLGMFYTRDRLAEQMGLAEDDLKVQIENTIAQISTAYYIIVLEQERLRVLEDALELSATRVELAKTRYEVGKTSKLDYLQAQVDYNTDQSNILQQREVVYNAFVDLNRLMGADLENRYSVQSTFEVERSLELNGLLESVNLNNPSLLRARRNREIAYLQTKEVKAELLPEISLNFGYNFNDRNSDAGFLISNTSKGINYGVSASWTILNGFDVKRRQQNARIAVETRELEVQDLKQQLEADIRKAFINYENSLALSELEERNFEIAEENYEIAQDRYNIGNATALEIREAQVNFVQAELRKLQAAFNVQVQEVELKRLAGENLR</sequence>
<gene>
    <name evidence="10" type="ORF">AWW68_01130</name>
</gene>
<evidence type="ECO:0008006" key="12">
    <source>
        <dbReference type="Google" id="ProtNLM"/>
    </source>
</evidence>
<evidence type="ECO:0000256" key="3">
    <source>
        <dbReference type="ARBA" id="ARBA00022448"/>
    </source>
</evidence>
<dbReference type="GO" id="GO:0015288">
    <property type="term" value="F:porin activity"/>
    <property type="evidence" value="ECO:0007669"/>
    <property type="project" value="TreeGrafter"/>
</dbReference>
<evidence type="ECO:0000256" key="6">
    <source>
        <dbReference type="ARBA" id="ARBA00023136"/>
    </source>
</evidence>
<dbReference type="SUPFAM" id="SSF56954">
    <property type="entry name" value="Outer membrane efflux proteins (OEP)"/>
    <property type="match status" value="1"/>
</dbReference>
<keyword evidence="5" id="KW-0812">Transmembrane</keyword>
<dbReference type="OrthoDB" id="9771205at2"/>
<comment type="caution">
    <text evidence="10">The sequence shown here is derived from an EMBL/GenBank/DDBJ whole genome shotgun (WGS) entry which is preliminary data.</text>
</comment>
<organism evidence="10 11">
    <name type="scientific">Roseivirga spongicola</name>
    <dbReference type="NCBI Taxonomy" id="333140"/>
    <lineage>
        <taxon>Bacteria</taxon>
        <taxon>Pseudomonadati</taxon>
        <taxon>Bacteroidota</taxon>
        <taxon>Cytophagia</taxon>
        <taxon>Cytophagales</taxon>
        <taxon>Roseivirgaceae</taxon>
        <taxon>Roseivirga</taxon>
    </lineage>
</organism>
<dbReference type="PANTHER" id="PTHR30026:SF20">
    <property type="entry name" value="OUTER MEMBRANE PROTEIN TOLC"/>
    <property type="match status" value="1"/>
</dbReference>
<dbReference type="Gene3D" id="1.20.1600.10">
    <property type="entry name" value="Outer membrane efflux proteins (OEP)"/>
    <property type="match status" value="1"/>
</dbReference>
<evidence type="ECO:0000313" key="10">
    <source>
        <dbReference type="EMBL" id="KYG77402.1"/>
    </source>
</evidence>
<reference evidence="10 11" key="1">
    <citation type="submission" date="2016-01" db="EMBL/GenBank/DDBJ databases">
        <title>Genome sequencing of Roseivirga spongicola UST030701-084.</title>
        <authorList>
            <person name="Selvaratnam C."/>
            <person name="Thevarajoo S."/>
            <person name="Goh K.M."/>
            <person name="Ee R."/>
            <person name="Chan K.-G."/>
            <person name="Chong C.S."/>
        </authorList>
    </citation>
    <scope>NUCLEOTIDE SEQUENCE [LARGE SCALE GENOMIC DNA]</scope>
    <source>
        <strain evidence="10 11">UST030701-084</strain>
    </source>
</reference>
<keyword evidence="7" id="KW-0998">Cell outer membrane</keyword>
<dbReference type="InterPro" id="IPR003423">
    <property type="entry name" value="OMP_efflux"/>
</dbReference>
<dbReference type="Pfam" id="PF02321">
    <property type="entry name" value="OEP"/>
    <property type="match status" value="2"/>
</dbReference>
<evidence type="ECO:0000256" key="2">
    <source>
        <dbReference type="ARBA" id="ARBA00007613"/>
    </source>
</evidence>
<dbReference type="InterPro" id="IPR051906">
    <property type="entry name" value="TolC-like"/>
</dbReference>
<keyword evidence="6" id="KW-0472">Membrane</keyword>
<keyword evidence="8" id="KW-0175">Coiled coil</keyword>
<dbReference type="STRING" id="333140.AWW68_01130"/>
<keyword evidence="9" id="KW-0732">Signal</keyword>
<dbReference type="GO" id="GO:0009279">
    <property type="term" value="C:cell outer membrane"/>
    <property type="evidence" value="ECO:0007669"/>
    <property type="project" value="UniProtKB-SubCell"/>
</dbReference>
<dbReference type="Proteomes" id="UP000075606">
    <property type="component" value="Unassembled WGS sequence"/>
</dbReference>
<keyword evidence="4" id="KW-1134">Transmembrane beta strand</keyword>
<dbReference type="AlphaFoldDB" id="A0A150XFB0"/>
<dbReference type="EMBL" id="LRPC01000001">
    <property type="protein sequence ID" value="KYG77402.1"/>
    <property type="molecule type" value="Genomic_DNA"/>
</dbReference>
<name>A0A150XFB0_9BACT</name>
<evidence type="ECO:0000256" key="1">
    <source>
        <dbReference type="ARBA" id="ARBA00004442"/>
    </source>
</evidence>
<evidence type="ECO:0000313" key="11">
    <source>
        <dbReference type="Proteomes" id="UP000075606"/>
    </source>
</evidence>
<dbReference type="GO" id="GO:0015562">
    <property type="term" value="F:efflux transmembrane transporter activity"/>
    <property type="evidence" value="ECO:0007669"/>
    <property type="project" value="InterPro"/>
</dbReference>